<organism evidence="1 2">
    <name type="scientific">Coniella lustricola</name>
    <dbReference type="NCBI Taxonomy" id="2025994"/>
    <lineage>
        <taxon>Eukaryota</taxon>
        <taxon>Fungi</taxon>
        <taxon>Dikarya</taxon>
        <taxon>Ascomycota</taxon>
        <taxon>Pezizomycotina</taxon>
        <taxon>Sordariomycetes</taxon>
        <taxon>Sordariomycetidae</taxon>
        <taxon>Diaporthales</taxon>
        <taxon>Schizoparmaceae</taxon>
        <taxon>Coniella</taxon>
    </lineage>
</organism>
<sequence length="168" mass="18762">MFVCSELAVHEPAKCRKLSNRHGYLFPGSRQDAACLFGLFGDLLLPRCTATSRHDSLLYTHQYLPFDCSGPRVTSRQNHPVSQNVTQGGQMITQRPLGMTHPAKSEGFPFPPHLAAVSCSGRTWRHGWDLWPPGLQLADTYHLGLVPETDRLWNDTSCNDYGRVAARS</sequence>
<dbReference type="InParanoid" id="A0A2T3AB56"/>
<evidence type="ECO:0000313" key="2">
    <source>
        <dbReference type="Proteomes" id="UP000241462"/>
    </source>
</evidence>
<reference evidence="1 2" key="1">
    <citation type="journal article" date="2018" name="Mycol. Prog.">
        <title>Coniella lustricola, a new species from submerged detritus.</title>
        <authorList>
            <person name="Raudabaugh D.B."/>
            <person name="Iturriaga T."/>
            <person name="Carver A."/>
            <person name="Mondo S."/>
            <person name="Pangilinan J."/>
            <person name="Lipzen A."/>
            <person name="He G."/>
            <person name="Amirebrahimi M."/>
            <person name="Grigoriev I.V."/>
            <person name="Miller A.N."/>
        </authorList>
    </citation>
    <scope>NUCLEOTIDE SEQUENCE [LARGE SCALE GENOMIC DNA]</scope>
    <source>
        <strain evidence="1 2">B22-T-1</strain>
    </source>
</reference>
<protein>
    <submittedName>
        <fullName evidence="1">Uncharacterized protein</fullName>
    </submittedName>
</protein>
<dbReference type="Proteomes" id="UP000241462">
    <property type="component" value="Unassembled WGS sequence"/>
</dbReference>
<proteinExistence type="predicted"/>
<accession>A0A2T3AB56</accession>
<dbReference type="AlphaFoldDB" id="A0A2T3AB56"/>
<evidence type="ECO:0000313" key="1">
    <source>
        <dbReference type="EMBL" id="PSR90331.1"/>
    </source>
</evidence>
<keyword evidence="2" id="KW-1185">Reference proteome</keyword>
<name>A0A2T3AB56_9PEZI</name>
<dbReference type="EMBL" id="KZ678421">
    <property type="protein sequence ID" value="PSR90331.1"/>
    <property type="molecule type" value="Genomic_DNA"/>
</dbReference>
<gene>
    <name evidence="1" type="ORF">BD289DRAFT_222315</name>
</gene>